<feature type="transmembrane region" description="Helical" evidence="2">
    <location>
        <begin position="229"/>
        <end position="247"/>
    </location>
</feature>
<keyword evidence="2" id="KW-1133">Transmembrane helix</keyword>
<protein>
    <recommendedName>
        <fullName evidence="5">Heparan-alpha-glucosaminide N-acetyltransferase catalytic domain-containing protein</fullName>
    </recommendedName>
</protein>
<evidence type="ECO:0000313" key="3">
    <source>
        <dbReference type="EMBL" id="PWN21698.1"/>
    </source>
</evidence>
<dbReference type="AlphaFoldDB" id="A0A316UA31"/>
<feature type="transmembrane region" description="Helical" evidence="2">
    <location>
        <begin position="518"/>
        <end position="539"/>
    </location>
</feature>
<feature type="transmembrane region" description="Helical" evidence="2">
    <location>
        <begin position="460"/>
        <end position="485"/>
    </location>
</feature>
<dbReference type="GeneID" id="37016596"/>
<organism evidence="3 4">
    <name type="scientific">Pseudomicrostroma glucosiphilum</name>
    <dbReference type="NCBI Taxonomy" id="1684307"/>
    <lineage>
        <taxon>Eukaryota</taxon>
        <taxon>Fungi</taxon>
        <taxon>Dikarya</taxon>
        <taxon>Basidiomycota</taxon>
        <taxon>Ustilaginomycotina</taxon>
        <taxon>Exobasidiomycetes</taxon>
        <taxon>Microstromatales</taxon>
        <taxon>Microstromatales incertae sedis</taxon>
        <taxon>Pseudomicrostroma</taxon>
    </lineage>
</organism>
<feature type="region of interest" description="Disordered" evidence="1">
    <location>
        <begin position="197"/>
        <end position="220"/>
    </location>
</feature>
<feature type="transmembrane region" description="Helical" evidence="2">
    <location>
        <begin position="349"/>
        <end position="369"/>
    </location>
</feature>
<feature type="transmembrane region" description="Helical" evidence="2">
    <location>
        <begin position="135"/>
        <end position="153"/>
    </location>
</feature>
<dbReference type="EMBL" id="KZ819324">
    <property type="protein sequence ID" value="PWN21698.1"/>
    <property type="molecule type" value="Genomic_DNA"/>
</dbReference>
<evidence type="ECO:0000256" key="2">
    <source>
        <dbReference type="SAM" id="Phobius"/>
    </source>
</evidence>
<dbReference type="OrthoDB" id="2505607at2759"/>
<gene>
    <name evidence="3" type="ORF">BCV69DRAFT_311430</name>
</gene>
<name>A0A316UA31_9BASI</name>
<evidence type="ECO:0008006" key="5">
    <source>
        <dbReference type="Google" id="ProtNLM"/>
    </source>
</evidence>
<keyword evidence="2" id="KW-0812">Transmembrane</keyword>
<reference evidence="3 4" key="1">
    <citation type="journal article" date="2018" name="Mol. Biol. Evol.">
        <title>Broad Genomic Sampling Reveals a Smut Pathogenic Ancestry of the Fungal Clade Ustilaginomycotina.</title>
        <authorList>
            <person name="Kijpornyongpan T."/>
            <person name="Mondo S.J."/>
            <person name="Barry K."/>
            <person name="Sandor L."/>
            <person name="Lee J."/>
            <person name="Lipzen A."/>
            <person name="Pangilinan J."/>
            <person name="LaButti K."/>
            <person name="Hainaut M."/>
            <person name="Henrissat B."/>
            <person name="Grigoriev I.V."/>
            <person name="Spatafora J.W."/>
            <person name="Aime M.C."/>
        </authorList>
    </citation>
    <scope>NUCLEOTIDE SEQUENCE [LARGE SCALE GENOMIC DNA]</scope>
    <source>
        <strain evidence="3 4">MCA 4718</strain>
    </source>
</reference>
<feature type="transmembrane region" description="Helical" evidence="2">
    <location>
        <begin position="315"/>
        <end position="337"/>
    </location>
</feature>
<sequence>MARPSSPSRPATEATPLLPPATQETSFSTPSTPSTSTRQISPDLVRGILMMLMAMDHTSANLGAYPHGTGTVSESPTTPITRFSDPFPYVLRTSTHLCAGGFAMLMGMGVVYFAESRKQQMLSPWQQIKHYAVRAIAILVVNTLSCHLTSIISMGPHIWLFNIVLPALALDYFLAGVLYTGIIYYLEPALRSSLDGQVKQSASRQREGEVQQHVSNDAPSASTMKTHSIVNILLLILSAVVLWMNVWTSPNEGQCDKAVSPMTIGGSPAVETILGLSSMPEQASFAALTADPGHCSSMGSALWWLLFQSVTCLDLGIVSVFPPVGWLSFTIFGLIYGRMLLSPARKTSTAFRASTINLAFTIFFSLLFVSTRLLQYGNLSTDCINTQHDASQSSASANQYLTSWRAFFYIVKYPPSPAYAFFSLAGNFLLLYLFSIILSTSSTSPLAGVGTCLSSPLNPLLVYGTNPLFFYGAHFWAIKIVSLILPHLPFKGTKPTLDDPNKPGGGWNRPRPHVGLGWLYWTSVGVVLVSMYFACLKYGQFKRTRGRESVWRFL</sequence>
<dbReference type="Proteomes" id="UP000245942">
    <property type="component" value="Unassembled WGS sequence"/>
</dbReference>
<dbReference type="STRING" id="1684307.A0A316UA31"/>
<accession>A0A316UA31</accession>
<keyword evidence="2" id="KW-0472">Membrane</keyword>
<feature type="compositionally biased region" description="Low complexity" evidence="1">
    <location>
        <begin position="10"/>
        <end position="37"/>
    </location>
</feature>
<keyword evidence="4" id="KW-1185">Reference proteome</keyword>
<feature type="transmembrane region" description="Helical" evidence="2">
    <location>
        <begin position="94"/>
        <end position="114"/>
    </location>
</feature>
<dbReference type="PANTHER" id="PTHR40407:SF1">
    <property type="entry name" value="HEPARAN-ALPHA-GLUCOSAMINIDE N-ACETYLTRANSFERASE CATALYTIC DOMAIN-CONTAINING PROTEIN"/>
    <property type="match status" value="1"/>
</dbReference>
<feature type="transmembrane region" description="Helical" evidence="2">
    <location>
        <begin position="418"/>
        <end position="439"/>
    </location>
</feature>
<dbReference type="PANTHER" id="PTHR40407">
    <property type="entry name" value="MEMBRANE PROTEIN-LIKE PROTEIN"/>
    <property type="match status" value="1"/>
</dbReference>
<proteinExistence type="predicted"/>
<dbReference type="RefSeq" id="XP_025348858.1">
    <property type="nucleotide sequence ID" value="XM_025494862.1"/>
</dbReference>
<feature type="transmembrane region" description="Helical" evidence="2">
    <location>
        <begin position="159"/>
        <end position="186"/>
    </location>
</feature>
<evidence type="ECO:0000313" key="4">
    <source>
        <dbReference type="Proteomes" id="UP000245942"/>
    </source>
</evidence>
<feature type="region of interest" description="Disordered" evidence="1">
    <location>
        <begin position="1"/>
        <end position="40"/>
    </location>
</feature>
<evidence type="ECO:0000256" key="1">
    <source>
        <dbReference type="SAM" id="MobiDB-lite"/>
    </source>
</evidence>